<feature type="region of interest" description="Disordered" evidence="1">
    <location>
        <begin position="1"/>
        <end position="20"/>
    </location>
</feature>
<dbReference type="Proteomes" id="UP000054324">
    <property type="component" value="Unassembled WGS sequence"/>
</dbReference>
<organism evidence="2 3">
    <name type="scientific">Opisthorchis viverrini</name>
    <name type="common">Southeast Asian liver fluke</name>
    <dbReference type="NCBI Taxonomy" id="6198"/>
    <lineage>
        <taxon>Eukaryota</taxon>
        <taxon>Metazoa</taxon>
        <taxon>Spiralia</taxon>
        <taxon>Lophotrochozoa</taxon>
        <taxon>Platyhelminthes</taxon>
        <taxon>Trematoda</taxon>
        <taxon>Digenea</taxon>
        <taxon>Opisthorchiida</taxon>
        <taxon>Opisthorchiata</taxon>
        <taxon>Opisthorchiidae</taxon>
        <taxon>Opisthorchis</taxon>
    </lineage>
</organism>
<dbReference type="KEGG" id="ovi:T265_00890"/>
<dbReference type="RefSeq" id="XP_009163049.1">
    <property type="nucleotide sequence ID" value="XM_009164785.1"/>
</dbReference>
<evidence type="ECO:0000313" key="2">
    <source>
        <dbReference type="EMBL" id="KER33192.1"/>
    </source>
</evidence>
<gene>
    <name evidence="2" type="ORF">T265_00890</name>
</gene>
<dbReference type="GeneID" id="20315078"/>
<dbReference type="CTD" id="20315078"/>
<keyword evidence="3" id="KW-1185">Reference proteome</keyword>
<evidence type="ECO:0000313" key="3">
    <source>
        <dbReference type="Proteomes" id="UP000054324"/>
    </source>
</evidence>
<dbReference type="EMBL" id="KL596627">
    <property type="protein sequence ID" value="KER33192.1"/>
    <property type="molecule type" value="Genomic_DNA"/>
</dbReference>
<reference evidence="2 3" key="1">
    <citation type="submission" date="2013-11" db="EMBL/GenBank/DDBJ databases">
        <title>Opisthorchis viverrini - life in the bile duct.</title>
        <authorList>
            <person name="Young N.D."/>
            <person name="Nagarajan N."/>
            <person name="Lin S.J."/>
            <person name="Korhonen P.K."/>
            <person name="Jex A.R."/>
            <person name="Hall R.S."/>
            <person name="Safavi-Hemami H."/>
            <person name="Kaewkong W."/>
            <person name="Bertrand D."/>
            <person name="Gao S."/>
            <person name="Seet Q."/>
            <person name="Wongkham S."/>
            <person name="Teh B.T."/>
            <person name="Wongkham C."/>
            <person name="Intapan P.M."/>
            <person name="Maleewong W."/>
            <person name="Yang X."/>
            <person name="Hu M."/>
            <person name="Wang Z."/>
            <person name="Hofmann A."/>
            <person name="Sternberg P.W."/>
            <person name="Tan P."/>
            <person name="Wang J."/>
            <person name="Gasser R.B."/>
        </authorList>
    </citation>
    <scope>NUCLEOTIDE SEQUENCE [LARGE SCALE GENOMIC DNA]</scope>
</reference>
<protein>
    <submittedName>
        <fullName evidence="2">Uncharacterized protein</fullName>
    </submittedName>
</protein>
<proteinExistence type="predicted"/>
<sequence>MLTLCKNYQAGSNDMRSKSRRTIKINGAEALEDDIQGHPAKKRKSEGLPPYGEAAVEKPTTRSDKRRQHPR</sequence>
<accession>A0A075A4L2</accession>
<dbReference type="AlphaFoldDB" id="A0A075A4L2"/>
<feature type="region of interest" description="Disordered" evidence="1">
    <location>
        <begin position="28"/>
        <end position="71"/>
    </location>
</feature>
<evidence type="ECO:0000256" key="1">
    <source>
        <dbReference type="SAM" id="MobiDB-lite"/>
    </source>
</evidence>
<name>A0A075A4L2_OPIVI</name>